<keyword evidence="2 5" id="KW-0645">Protease</keyword>
<evidence type="ECO:0000256" key="1">
    <source>
        <dbReference type="ARBA" id="ARBA00009136"/>
    </source>
</evidence>
<evidence type="ECO:0000256" key="3">
    <source>
        <dbReference type="ARBA" id="ARBA00022750"/>
    </source>
</evidence>
<comment type="similarity">
    <text evidence="1">Belongs to the DDI1 family.</text>
</comment>
<reference evidence="5 6" key="1">
    <citation type="submission" date="2021-03" db="EMBL/GenBank/DDBJ databases">
        <title>The complete genome sequence of Acetobacter sacchari TBRC 11175.</title>
        <authorList>
            <person name="Charoenyingcharoen P."/>
            <person name="Yukphan P."/>
        </authorList>
    </citation>
    <scope>NUCLEOTIDE SEQUENCE [LARGE SCALE GENOMIC DNA]</scope>
    <source>
        <strain evidence="5 6">TBRC 11175</strain>
    </source>
</reference>
<keyword evidence="4" id="KW-0378">Hydrolase</keyword>
<evidence type="ECO:0000313" key="6">
    <source>
        <dbReference type="Proteomes" id="UP000664771"/>
    </source>
</evidence>
<organism evidence="5 6">
    <name type="scientific">Acetobacter sacchari</name>
    <dbReference type="NCBI Taxonomy" id="2661687"/>
    <lineage>
        <taxon>Bacteria</taxon>
        <taxon>Pseudomonadati</taxon>
        <taxon>Pseudomonadota</taxon>
        <taxon>Alphaproteobacteria</taxon>
        <taxon>Acetobacterales</taxon>
        <taxon>Acetobacteraceae</taxon>
        <taxon>Acetobacter</taxon>
    </lineage>
</organism>
<dbReference type="InterPro" id="IPR034122">
    <property type="entry name" value="Retropepsin-like_bacterial"/>
</dbReference>
<dbReference type="PANTHER" id="PTHR12917:SF1">
    <property type="entry name" value="AT13091P"/>
    <property type="match status" value="1"/>
</dbReference>
<gene>
    <name evidence="5" type="ORF">J2D73_19490</name>
</gene>
<dbReference type="RefSeq" id="WP_207884024.1">
    <property type="nucleotide sequence ID" value="NZ_JAFVMF010000038.1"/>
</dbReference>
<evidence type="ECO:0000313" key="5">
    <source>
        <dbReference type="EMBL" id="MBO1361969.1"/>
    </source>
</evidence>
<protein>
    <submittedName>
        <fullName evidence="5">Aspartyl protease family protein</fullName>
    </submittedName>
</protein>
<dbReference type="Pfam" id="PF13975">
    <property type="entry name" value="gag-asp_proteas"/>
    <property type="match status" value="1"/>
</dbReference>
<proteinExistence type="inferred from homology"/>
<dbReference type="Pfam" id="PF13650">
    <property type="entry name" value="Asp_protease_2"/>
    <property type="match status" value="1"/>
</dbReference>
<keyword evidence="3" id="KW-0064">Aspartyl protease</keyword>
<dbReference type="Proteomes" id="UP000664771">
    <property type="component" value="Unassembled WGS sequence"/>
</dbReference>
<evidence type="ECO:0000256" key="2">
    <source>
        <dbReference type="ARBA" id="ARBA00022670"/>
    </source>
</evidence>
<dbReference type="InterPro" id="IPR021109">
    <property type="entry name" value="Peptidase_aspartic_dom_sf"/>
</dbReference>
<evidence type="ECO:0000256" key="4">
    <source>
        <dbReference type="ARBA" id="ARBA00022801"/>
    </source>
</evidence>
<name>A0ABS3M1F0_9PROT</name>
<dbReference type="PANTHER" id="PTHR12917">
    <property type="entry name" value="ASPARTYL PROTEASE DDI-RELATED"/>
    <property type="match status" value="1"/>
</dbReference>
<sequence>MTKIAKADKWLRSCRALRRLLPARGALVVLALGLTPFGSRAAERSCAPRLLAEAPLRDDMGFLSTPVSVNGRTVSLVVDTGSEGSLISPDYAREMELPADPLRSTRLAGPGGDGGVAPNVIARSLRIGGLELGPVSLPMGFLPARPNIHPPVEGLLGGDLLSGDGAVLWHPPVVAPAGGGRVDALELDAPGGRMAFWTEGAADTCDQPPRAEGGWAPLPAARRGRRIVLKIRLDGHDLTALLDSGARSRIVSQEAAAALGVSKDALERDSGGTTAGVDGRASIYRWHRFHSLTIGGETELNPVLTVARVSEPVDMLLGSDWFAQRRVWISYREGRVFVANLRKASSGR</sequence>
<dbReference type="GO" id="GO:0006508">
    <property type="term" value="P:proteolysis"/>
    <property type="evidence" value="ECO:0007669"/>
    <property type="project" value="UniProtKB-KW"/>
</dbReference>
<accession>A0ABS3M1F0</accession>
<dbReference type="GO" id="GO:0008233">
    <property type="term" value="F:peptidase activity"/>
    <property type="evidence" value="ECO:0007669"/>
    <property type="project" value="UniProtKB-KW"/>
</dbReference>
<dbReference type="Gene3D" id="2.40.70.10">
    <property type="entry name" value="Acid Proteases"/>
    <property type="match status" value="2"/>
</dbReference>
<dbReference type="CDD" id="cd05483">
    <property type="entry name" value="retropepsin_like_bacteria"/>
    <property type="match status" value="1"/>
</dbReference>
<keyword evidence="6" id="KW-1185">Reference proteome</keyword>
<dbReference type="EMBL" id="JAFVMF010000038">
    <property type="protein sequence ID" value="MBO1361969.1"/>
    <property type="molecule type" value="Genomic_DNA"/>
</dbReference>
<dbReference type="SUPFAM" id="SSF50630">
    <property type="entry name" value="Acid proteases"/>
    <property type="match status" value="2"/>
</dbReference>
<comment type="caution">
    <text evidence="5">The sequence shown here is derived from an EMBL/GenBank/DDBJ whole genome shotgun (WGS) entry which is preliminary data.</text>
</comment>